<evidence type="ECO:0000313" key="2">
    <source>
        <dbReference type="EMBL" id="KAF2645821.1"/>
    </source>
</evidence>
<reference evidence="2" key="1">
    <citation type="journal article" date="2020" name="Stud. Mycol.">
        <title>101 Dothideomycetes genomes: a test case for predicting lifestyles and emergence of pathogens.</title>
        <authorList>
            <person name="Haridas S."/>
            <person name="Albert R."/>
            <person name="Binder M."/>
            <person name="Bloem J."/>
            <person name="Labutti K."/>
            <person name="Salamov A."/>
            <person name="Andreopoulos B."/>
            <person name="Baker S."/>
            <person name="Barry K."/>
            <person name="Bills G."/>
            <person name="Bluhm B."/>
            <person name="Cannon C."/>
            <person name="Castanera R."/>
            <person name="Culley D."/>
            <person name="Daum C."/>
            <person name="Ezra D."/>
            <person name="Gonzalez J."/>
            <person name="Henrissat B."/>
            <person name="Kuo A."/>
            <person name="Liang C."/>
            <person name="Lipzen A."/>
            <person name="Lutzoni F."/>
            <person name="Magnuson J."/>
            <person name="Mondo S."/>
            <person name="Nolan M."/>
            <person name="Ohm R."/>
            <person name="Pangilinan J."/>
            <person name="Park H.-J."/>
            <person name="Ramirez L."/>
            <person name="Alfaro M."/>
            <person name="Sun H."/>
            <person name="Tritt A."/>
            <person name="Yoshinaga Y."/>
            <person name="Zwiers L.-H."/>
            <person name="Turgeon B."/>
            <person name="Goodwin S."/>
            <person name="Spatafora J."/>
            <person name="Crous P."/>
            <person name="Grigoriev I."/>
        </authorList>
    </citation>
    <scope>NUCLEOTIDE SEQUENCE</scope>
    <source>
        <strain evidence="2">CBS 473.64</strain>
    </source>
</reference>
<dbReference type="Proteomes" id="UP000799753">
    <property type="component" value="Unassembled WGS sequence"/>
</dbReference>
<accession>A0A6A6SFY0</accession>
<feature type="compositionally biased region" description="Basic and acidic residues" evidence="1">
    <location>
        <begin position="27"/>
        <end position="46"/>
    </location>
</feature>
<organism evidence="2 3">
    <name type="scientific">Massarina eburnea CBS 473.64</name>
    <dbReference type="NCBI Taxonomy" id="1395130"/>
    <lineage>
        <taxon>Eukaryota</taxon>
        <taxon>Fungi</taxon>
        <taxon>Dikarya</taxon>
        <taxon>Ascomycota</taxon>
        <taxon>Pezizomycotina</taxon>
        <taxon>Dothideomycetes</taxon>
        <taxon>Pleosporomycetidae</taxon>
        <taxon>Pleosporales</taxon>
        <taxon>Massarineae</taxon>
        <taxon>Massarinaceae</taxon>
        <taxon>Massarina</taxon>
    </lineage>
</organism>
<name>A0A6A6SFY0_9PLEO</name>
<protein>
    <submittedName>
        <fullName evidence="2">Uncharacterized protein</fullName>
    </submittedName>
</protein>
<dbReference type="AlphaFoldDB" id="A0A6A6SFY0"/>
<sequence>MLKRAHQERTGGGMPRPISLPAVDGEASMHTKKEGTLEAEGEKGEKIGFDRHVPSACATSETVQGDGVVRREEVRHDEHPEGDTFYDCESHVHTSSPNAQSSQSNVETLSELAAARNRVATAEARVIIAESIAQDSKKRIKNVRKRSWGLYSRAFNHLCDKTNTITYLESAAIVFHKHNEYAFVAGVSIGDTGLRSESFNVPKYPSSKAVEVSLASDDGDGPFEAELTFLGSGCLKLRMGFAGVEELLGVTSELRTKRDTIEFIGLQFESEDDI</sequence>
<feature type="region of interest" description="Disordered" evidence="1">
    <location>
        <begin position="1"/>
        <end position="46"/>
    </location>
</feature>
<evidence type="ECO:0000313" key="3">
    <source>
        <dbReference type="Proteomes" id="UP000799753"/>
    </source>
</evidence>
<gene>
    <name evidence="2" type="ORF">P280DRAFT_465575</name>
</gene>
<evidence type="ECO:0000256" key="1">
    <source>
        <dbReference type="SAM" id="MobiDB-lite"/>
    </source>
</evidence>
<proteinExistence type="predicted"/>
<keyword evidence="3" id="KW-1185">Reference proteome</keyword>
<dbReference type="EMBL" id="MU006777">
    <property type="protein sequence ID" value="KAF2645821.1"/>
    <property type="molecule type" value="Genomic_DNA"/>
</dbReference>